<evidence type="ECO:0000313" key="2">
    <source>
        <dbReference type="Proteomes" id="UP000635606"/>
    </source>
</evidence>
<gene>
    <name evidence="1" type="ORF">Voc01_046380</name>
</gene>
<organism evidence="1 2">
    <name type="scientific">Virgisporangium ochraceum</name>
    <dbReference type="NCBI Taxonomy" id="65505"/>
    <lineage>
        <taxon>Bacteria</taxon>
        <taxon>Bacillati</taxon>
        <taxon>Actinomycetota</taxon>
        <taxon>Actinomycetes</taxon>
        <taxon>Micromonosporales</taxon>
        <taxon>Micromonosporaceae</taxon>
        <taxon>Virgisporangium</taxon>
    </lineage>
</organism>
<sequence>MPRMMAQVVHFPKPEYRADLLAAMGRLRSAVEHLPGLDEIGGFEDPETGRIVAVSVWASEQALQDGMPVLGAAIEGLPFDVWEREPYTMSILPQVA</sequence>
<evidence type="ECO:0008006" key="3">
    <source>
        <dbReference type="Google" id="ProtNLM"/>
    </source>
</evidence>
<dbReference type="RefSeq" id="WP_203929641.1">
    <property type="nucleotide sequence ID" value="NZ_BOPH01000068.1"/>
</dbReference>
<dbReference type="InterPro" id="IPR011008">
    <property type="entry name" value="Dimeric_a/b-barrel"/>
</dbReference>
<dbReference type="AlphaFoldDB" id="A0A8J3ZU72"/>
<dbReference type="EMBL" id="BOPH01000068">
    <property type="protein sequence ID" value="GIJ69721.1"/>
    <property type="molecule type" value="Genomic_DNA"/>
</dbReference>
<dbReference type="Proteomes" id="UP000635606">
    <property type="component" value="Unassembled WGS sequence"/>
</dbReference>
<name>A0A8J3ZU72_9ACTN</name>
<protein>
    <recommendedName>
        <fullName evidence="3">ABM domain-containing protein</fullName>
    </recommendedName>
</protein>
<evidence type="ECO:0000313" key="1">
    <source>
        <dbReference type="EMBL" id="GIJ69721.1"/>
    </source>
</evidence>
<comment type="caution">
    <text evidence="1">The sequence shown here is derived from an EMBL/GenBank/DDBJ whole genome shotgun (WGS) entry which is preliminary data.</text>
</comment>
<keyword evidence="2" id="KW-1185">Reference proteome</keyword>
<proteinExistence type="predicted"/>
<reference evidence="1" key="1">
    <citation type="submission" date="2021-01" db="EMBL/GenBank/DDBJ databases">
        <title>Whole genome shotgun sequence of Virgisporangium ochraceum NBRC 16418.</title>
        <authorList>
            <person name="Komaki H."/>
            <person name="Tamura T."/>
        </authorList>
    </citation>
    <scope>NUCLEOTIDE SEQUENCE</scope>
    <source>
        <strain evidence="1">NBRC 16418</strain>
    </source>
</reference>
<dbReference type="SUPFAM" id="SSF54909">
    <property type="entry name" value="Dimeric alpha+beta barrel"/>
    <property type="match status" value="1"/>
</dbReference>
<accession>A0A8J3ZU72</accession>